<dbReference type="PANTHER" id="PTHR35010">
    <property type="entry name" value="BLL4672 PROTEIN-RELATED"/>
    <property type="match status" value="1"/>
</dbReference>
<evidence type="ECO:0000256" key="1">
    <source>
        <dbReference type="SAM" id="MobiDB-lite"/>
    </source>
</evidence>
<dbReference type="Gene3D" id="1.10.260.40">
    <property type="entry name" value="lambda repressor-like DNA-binding domains"/>
    <property type="match status" value="1"/>
</dbReference>
<evidence type="ECO:0000259" key="2">
    <source>
        <dbReference type="PROSITE" id="PS50943"/>
    </source>
</evidence>
<dbReference type="SUPFAM" id="SSF47413">
    <property type="entry name" value="lambda repressor-like DNA-binding domains"/>
    <property type="match status" value="1"/>
</dbReference>
<gene>
    <name evidence="3" type="ORF">ACFSDA_06410</name>
</gene>
<dbReference type="EMBL" id="JBHUFL010000002">
    <property type="protein sequence ID" value="MFD1834708.1"/>
    <property type="molecule type" value="Genomic_DNA"/>
</dbReference>
<feature type="region of interest" description="Disordered" evidence="1">
    <location>
        <begin position="88"/>
        <end position="113"/>
    </location>
</feature>
<dbReference type="Proteomes" id="UP001597280">
    <property type="component" value="Unassembled WGS sequence"/>
</dbReference>
<sequence length="315" mass="34327">MDNRAEVREFLMTRRAKVTPEQAGLPSIGARRVPGLRRSEVAVLAGLSVEYYAKLERGQITGASASVLDALARALQLDEVERRHLQDLARAADGTATASRRRRPRPGARAGSRPALQWMLDGMTGSAVFVRDPYHRMIAANQLGRAFYLPVVGEAGLLALPEGVHAPNLVRFQFLDPASRDFYPDWEAFARMGVGALRVEAGKDPHDPVLQELIGELSTCSEDFRRLWAAHDVHAHSAGTKRFVHPVVGALTVRFEQMELSADPGCRLIAYTAEPATEAAERMSLLASWAATRAEELREHGAAPAPEGADPTVPS</sequence>
<name>A0ABW4PZ53_9MICO</name>
<dbReference type="Gene3D" id="3.30.450.180">
    <property type="match status" value="1"/>
</dbReference>
<organism evidence="3 4">
    <name type="scientific">Brachybacterium rhamnosum</name>
    <dbReference type="NCBI Taxonomy" id="173361"/>
    <lineage>
        <taxon>Bacteria</taxon>
        <taxon>Bacillati</taxon>
        <taxon>Actinomycetota</taxon>
        <taxon>Actinomycetes</taxon>
        <taxon>Micrococcales</taxon>
        <taxon>Dermabacteraceae</taxon>
        <taxon>Brachybacterium</taxon>
    </lineage>
</organism>
<protein>
    <submittedName>
        <fullName evidence="3">Helix-turn-helix transcriptional regulator</fullName>
    </submittedName>
</protein>
<keyword evidence="4" id="KW-1185">Reference proteome</keyword>
<evidence type="ECO:0000313" key="4">
    <source>
        <dbReference type="Proteomes" id="UP001597280"/>
    </source>
</evidence>
<feature type="domain" description="HTH cro/C1-type" evidence="2">
    <location>
        <begin position="35"/>
        <end position="82"/>
    </location>
</feature>
<proteinExistence type="predicted"/>
<dbReference type="InterPro" id="IPR041413">
    <property type="entry name" value="MLTR_LBD"/>
</dbReference>
<dbReference type="PROSITE" id="PS50943">
    <property type="entry name" value="HTH_CROC1"/>
    <property type="match status" value="1"/>
</dbReference>
<dbReference type="CDD" id="cd00093">
    <property type="entry name" value="HTH_XRE"/>
    <property type="match status" value="1"/>
</dbReference>
<dbReference type="Pfam" id="PF17765">
    <property type="entry name" value="MLTR_LBD"/>
    <property type="match status" value="1"/>
</dbReference>
<dbReference type="InterPro" id="IPR010982">
    <property type="entry name" value="Lambda_DNA-bd_dom_sf"/>
</dbReference>
<dbReference type="InterPro" id="IPR001387">
    <property type="entry name" value="Cro/C1-type_HTH"/>
</dbReference>
<dbReference type="SMART" id="SM00530">
    <property type="entry name" value="HTH_XRE"/>
    <property type="match status" value="1"/>
</dbReference>
<reference evidence="4" key="1">
    <citation type="journal article" date="2019" name="Int. J. Syst. Evol. Microbiol.">
        <title>The Global Catalogue of Microorganisms (GCM) 10K type strain sequencing project: providing services to taxonomists for standard genome sequencing and annotation.</title>
        <authorList>
            <consortium name="The Broad Institute Genomics Platform"/>
            <consortium name="The Broad Institute Genome Sequencing Center for Infectious Disease"/>
            <person name="Wu L."/>
            <person name="Ma J."/>
        </authorList>
    </citation>
    <scope>NUCLEOTIDE SEQUENCE [LARGE SCALE GENOMIC DNA]</scope>
    <source>
        <strain evidence="4">JCM 11650</strain>
    </source>
</reference>
<dbReference type="PANTHER" id="PTHR35010:SF2">
    <property type="entry name" value="BLL4672 PROTEIN"/>
    <property type="match status" value="1"/>
</dbReference>
<evidence type="ECO:0000313" key="3">
    <source>
        <dbReference type="EMBL" id="MFD1834708.1"/>
    </source>
</evidence>
<feature type="region of interest" description="Disordered" evidence="1">
    <location>
        <begin position="296"/>
        <end position="315"/>
    </location>
</feature>
<accession>A0ABW4PZ53</accession>
<dbReference type="Pfam" id="PF13560">
    <property type="entry name" value="HTH_31"/>
    <property type="match status" value="1"/>
</dbReference>
<comment type="caution">
    <text evidence="3">The sequence shown here is derived from an EMBL/GenBank/DDBJ whole genome shotgun (WGS) entry which is preliminary data.</text>
</comment>
<dbReference type="RefSeq" id="WP_343903946.1">
    <property type="nucleotide sequence ID" value="NZ_BAAAIS010000002.1"/>
</dbReference>